<keyword evidence="1" id="KW-0378">Hydrolase</keyword>
<keyword evidence="2" id="KW-1185">Reference proteome</keyword>
<proteinExistence type="predicted"/>
<feature type="non-terminal residue" evidence="1">
    <location>
        <position position="391"/>
    </location>
</feature>
<dbReference type="Proteomes" id="UP000790377">
    <property type="component" value="Unassembled WGS sequence"/>
</dbReference>
<dbReference type="EMBL" id="MU268737">
    <property type="protein sequence ID" value="KAH7903826.1"/>
    <property type="molecule type" value="Genomic_DNA"/>
</dbReference>
<accession>A0ACB7ZSB9</accession>
<gene>
    <name evidence="1" type="ORF">BJ138DRAFT_1020000</name>
</gene>
<evidence type="ECO:0000313" key="2">
    <source>
        <dbReference type="Proteomes" id="UP000790377"/>
    </source>
</evidence>
<protein>
    <submittedName>
        <fullName evidence="1">P-loop containing nucleoside triphosphate hydrolase protein</fullName>
    </submittedName>
</protein>
<organism evidence="1 2">
    <name type="scientific">Hygrophoropsis aurantiaca</name>
    <dbReference type="NCBI Taxonomy" id="72124"/>
    <lineage>
        <taxon>Eukaryota</taxon>
        <taxon>Fungi</taxon>
        <taxon>Dikarya</taxon>
        <taxon>Basidiomycota</taxon>
        <taxon>Agaricomycotina</taxon>
        <taxon>Agaricomycetes</taxon>
        <taxon>Agaricomycetidae</taxon>
        <taxon>Boletales</taxon>
        <taxon>Coniophorineae</taxon>
        <taxon>Hygrophoropsidaceae</taxon>
        <taxon>Hygrophoropsis</taxon>
    </lineage>
</organism>
<reference evidence="1" key="1">
    <citation type="journal article" date="2021" name="New Phytol.">
        <title>Evolutionary innovations through gain and loss of genes in the ectomycorrhizal Boletales.</title>
        <authorList>
            <person name="Wu G."/>
            <person name="Miyauchi S."/>
            <person name="Morin E."/>
            <person name="Kuo A."/>
            <person name="Drula E."/>
            <person name="Varga T."/>
            <person name="Kohler A."/>
            <person name="Feng B."/>
            <person name="Cao Y."/>
            <person name="Lipzen A."/>
            <person name="Daum C."/>
            <person name="Hundley H."/>
            <person name="Pangilinan J."/>
            <person name="Johnson J."/>
            <person name="Barry K."/>
            <person name="LaButti K."/>
            <person name="Ng V."/>
            <person name="Ahrendt S."/>
            <person name="Min B."/>
            <person name="Choi I.G."/>
            <person name="Park H."/>
            <person name="Plett J.M."/>
            <person name="Magnuson J."/>
            <person name="Spatafora J.W."/>
            <person name="Nagy L.G."/>
            <person name="Henrissat B."/>
            <person name="Grigoriev I.V."/>
            <person name="Yang Z.L."/>
            <person name="Xu J."/>
            <person name="Martin F.M."/>
        </authorList>
    </citation>
    <scope>NUCLEOTIDE SEQUENCE</scope>
    <source>
        <strain evidence="1">ATCC 28755</strain>
    </source>
</reference>
<comment type="caution">
    <text evidence="1">The sequence shown here is derived from an EMBL/GenBank/DDBJ whole genome shotgun (WGS) entry which is preliminary data.</text>
</comment>
<evidence type="ECO:0000313" key="1">
    <source>
        <dbReference type="EMBL" id="KAH7903826.1"/>
    </source>
</evidence>
<name>A0ACB7ZSB9_9AGAM</name>
<sequence>MAPVHSRVASSQRTFERSENLLRQAREKAAKTHGYNSVAMQLKICDEFRARNENKEPYKWQLDVAEALLLGLDCTVIAGTGAGKTMPFVMPLFVKPDMHVIIISPLNALEEDQASRFRKMNLTAIVVNGETYNSKLHQELGARKHQVIVTSPEMCLKHEQFRQISSCPKFARKIAAIIVDEGHCISQWGDKFREDYMQLGALRAFVPNHVPFLVTSATLPPAVLSQVHAVLQFQPSTTYQLNLGTDRPNLSWEVRHMSAGKSDVASLSFLLPKSCGGEGKENGFKQTMVFGDDIGVLMKACRWLRANSPVALREKVAVYHSCRSSRGKKIVLEAFKEGRINILFTTEAAGMGCDMPHIEQVVQFMVPASLSIWIQRAGRAGQSLSVPAKKY</sequence>